<dbReference type="PANTHER" id="PTHR11375">
    <property type="entry name" value="ACIDIC LEUCINE-RICH NUCLEAR PHOSPHOPROTEIN 32"/>
    <property type="match status" value="1"/>
</dbReference>
<feature type="region of interest" description="Disordered" evidence="4">
    <location>
        <begin position="554"/>
        <end position="585"/>
    </location>
</feature>
<gene>
    <name evidence="6" type="ORF">GOMPHAMPRED_007086</name>
</gene>
<evidence type="ECO:0000256" key="4">
    <source>
        <dbReference type="SAM" id="MobiDB-lite"/>
    </source>
</evidence>
<keyword evidence="1" id="KW-0433">Leucine-rich repeat</keyword>
<dbReference type="InterPro" id="IPR045081">
    <property type="entry name" value="AN32"/>
</dbReference>
<evidence type="ECO:0000256" key="3">
    <source>
        <dbReference type="ARBA" id="ARBA00025777"/>
    </source>
</evidence>
<dbReference type="PROSITE" id="PS51450">
    <property type="entry name" value="LRR"/>
    <property type="match status" value="2"/>
</dbReference>
<comment type="caution">
    <text evidence="6">The sequence shown here is derived from an EMBL/GenBank/DDBJ whole genome shotgun (WGS) entry which is preliminary data.</text>
</comment>
<dbReference type="InterPro" id="IPR032675">
    <property type="entry name" value="LRR_dom_sf"/>
</dbReference>
<dbReference type="InterPro" id="IPR000938">
    <property type="entry name" value="CAP-Gly_domain"/>
</dbReference>
<dbReference type="AlphaFoldDB" id="A0A8H3EX47"/>
<keyword evidence="2" id="KW-0677">Repeat</keyword>
<dbReference type="SUPFAM" id="SSF74924">
    <property type="entry name" value="Cap-Gly domain"/>
    <property type="match status" value="1"/>
</dbReference>
<dbReference type="PROSITE" id="PS00845">
    <property type="entry name" value="CAP_GLY_1"/>
    <property type="match status" value="1"/>
</dbReference>
<dbReference type="InterPro" id="IPR036859">
    <property type="entry name" value="CAP-Gly_dom_sf"/>
</dbReference>
<dbReference type="GO" id="GO:0005634">
    <property type="term" value="C:nucleus"/>
    <property type="evidence" value="ECO:0007669"/>
    <property type="project" value="TreeGrafter"/>
</dbReference>
<protein>
    <recommendedName>
        <fullName evidence="5">CAP-Gly domain-containing protein</fullName>
    </recommendedName>
</protein>
<dbReference type="Proteomes" id="UP000664169">
    <property type="component" value="Unassembled WGS sequence"/>
</dbReference>
<feature type="domain" description="CAP-Gly" evidence="5">
    <location>
        <begin position="25"/>
        <end position="71"/>
    </location>
</feature>
<feature type="compositionally biased region" description="Acidic residues" evidence="4">
    <location>
        <begin position="570"/>
        <end position="579"/>
    </location>
</feature>
<dbReference type="SMART" id="SM01052">
    <property type="entry name" value="CAP_GLY"/>
    <property type="match status" value="1"/>
</dbReference>
<dbReference type="Pfam" id="PF13516">
    <property type="entry name" value="LRR_6"/>
    <property type="match status" value="1"/>
</dbReference>
<evidence type="ECO:0000313" key="6">
    <source>
        <dbReference type="EMBL" id="CAF9910431.1"/>
    </source>
</evidence>
<dbReference type="Gene3D" id="3.80.10.10">
    <property type="entry name" value="Ribonuclease Inhibitor"/>
    <property type="match status" value="2"/>
</dbReference>
<accession>A0A8H3EX47</accession>
<reference evidence="6" key="1">
    <citation type="submission" date="2021-03" db="EMBL/GenBank/DDBJ databases">
        <authorList>
            <person name="Tagirdzhanova G."/>
        </authorList>
    </citation>
    <scope>NUCLEOTIDE SEQUENCE</scope>
</reference>
<sequence length="623" mass="68303">MASTHRGSFRRLSYAGNLCTLHYTGPLPGTTGTWLGVEWDNPSLGKHSGTHADTRYFTCLSPSPTAASFIRPTRPHDEPRSFLDALREKYVATNNTSDSKATPKNFIYFNGKLAEEIGFEKVAAQQAELGELSVVVLDGGLVAGLTAEEGGGDEGWDRLVDEVRGTCGNIVELDLSRNLIGSWSHVAGICLGLPKLKKLTLDGNRFDHGADIRLEECRMAFDGIEELSLEGMLLSWNEIDSILESFPSLKTLSLASNNIHAPLSSLPTSTLTSLNLSFNPISTFALISPLASLSQLSSLTLRSCSLSSLTLLPGPFKSLHHLDLVSNEITTLSDLNTIPSSFPALTSLRCSANPFYTAIPAEESFMLTTALIPTITMLNFSSISTKERENAELYYLSRIRVEISKEAISSSINLREKHPQLENLASKHGQTEDIAAALEDQKQHGDSSNTPLINPNSLGARLVELFLFSKSAAAATAQATRPSNKNNNNKSTVESQKAIIKGETKSYYYSLTLTVPNSTSIYRLKSLVGRQINILPRQFRLVWETGEMDPVGRNIRNPGRVGEGDRIADAESEAEDEEEGKTGKEEAAVGWIRREVDLMESSRPVGHWIDKRYAKVRIEIMQD</sequence>
<dbReference type="OrthoDB" id="5273213at2759"/>
<name>A0A8H3EX47_9LECA</name>
<dbReference type="GO" id="GO:0042393">
    <property type="term" value="F:histone binding"/>
    <property type="evidence" value="ECO:0007669"/>
    <property type="project" value="TreeGrafter"/>
</dbReference>
<dbReference type="EMBL" id="CAJPDQ010000005">
    <property type="protein sequence ID" value="CAF9910431.1"/>
    <property type="molecule type" value="Genomic_DNA"/>
</dbReference>
<evidence type="ECO:0000256" key="2">
    <source>
        <dbReference type="ARBA" id="ARBA00022737"/>
    </source>
</evidence>
<dbReference type="PANTHER" id="PTHR11375:SF0">
    <property type="entry name" value="ACIDIC LEUCINE-RICH NUCLEAR PHOSPHOPROTEIN 32 FAMILY MEMBER A"/>
    <property type="match status" value="1"/>
</dbReference>
<dbReference type="PROSITE" id="PS50245">
    <property type="entry name" value="CAP_GLY_2"/>
    <property type="match status" value="1"/>
</dbReference>
<proteinExistence type="inferred from homology"/>
<comment type="similarity">
    <text evidence="3">Belongs to the ANP32 family.</text>
</comment>
<dbReference type="InterPro" id="IPR001611">
    <property type="entry name" value="Leu-rich_rpt"/>
</dbReference>
<dbReference type="Gene3D" id="2.30.30.190">
    <property type="entry name" value="CAP Gly-rich-like domain"/>
    <property type="match status" value="1"/>
</dbReference>
<evidence type="ECO:0000313" key="7">
    <source>
        <dbReference type="Proteomes" id="UP000664169"/>
    </source>
</evidence>
<evidence type="ECO:0000256" key="1">
    <source>
        <dbReference type="ARBA" id="ARBA00022614"/>
    </source>
</evidence>
<keyword evidence="7" id="KW-1185">Reference proteome</keyword>
<organism evidence="6 7">
    <name type="scientific">Gomphillus americanus</name>
    <dbReference type="NCBI Taxonomy" id="1940652"/>
    <lineage>
        <taxon>Eukaryota</taxon>
        <taxon>Fungi</taxon>
        <taxon>Dikarya</taxon>
        <taxon>Ascomycota</taxon>
        <taxon>Pezizomycotina</taxon>
        <taxon>Lecanoromycetes</taxon>
        <taxon>OSLEUM clade</taxon>
        <taxon>Ostropomycetidae</taxon>
        <taxon>Ostropales</taxon>
        <taxon>Graphidaceae</taxon>
        <taxon>Gomphilloideae</taxon>
        <taxon>Gomphillus</taxon>
    </lineage>
</organism>
<dbReference type="SUPFAM" id="SSF52058">
    <property type="entry name" value="L domain-like"/>
    <property type="match status" value="1"/>
</dbReference>
<dbReference type="Pfam" id="PF01302">
    <property type="entry name" value="CAP_GLY"/>
    <property type="match status" value="1"/>
</dbReference>
<evidence type="ECO:0000259" key="5">
    <source>
        <dbReference type="PROSITE" id="PS50245"/>
    </source>
</evidence>